<dbReference type="STRING" id="1173061.A0A0J9XE01"/>
<dbReference type="GO" id="GO:0005739">
    <property type="term" value="C:mitochondrion"/>
    <property type="evidence" value="ECO:0007669"/>
    <property type="project" value="UniProtKB-SubCell"/>
</dbReference>
<evidence type="ECO:0000256" key="1">
    <source>
        <dbReference type="ARBA" id="ARBA00002412"/>
    </source>
</evidence>
<dbReference type="Proteomes" id="UP000242525">
    <property type="component" value="Unassembled WGS sequence"/>
</dbReference>
<feature type="region of interest" description="Disordered" evidence="8">
    <location>
        <begin position="487"/>
        <end position="524"/>
    </location>
</feature>
<evidence type="ECO:0000256" key="8">
    <source>
        <dbReference type="SAM" id="MobiDB-lite"/>
    </source>
</evidence>
<dbReference type="InterPro" id="IPR024319">
    <property type="entry name" value="ATPase_expression_mit"/>
</dbReference>
<comment type="function">
    <text evidence="1">Required for translation of the mitochondrial OLI1 transcript coding for the mitochondrial ATP synthase subunit 9.</text>
</comment>
<dbReference type="EMBL" id="CCBN010000011">
    <property type="protein sequence ID" value="CDO55519.1"/>
    <property type="molecule type" value="Genomic_DNA"/>
</dbReference>
<evidence type="ECO:0000256" key="7">
    <source>
        <dbReference type="ARBA" id="ARBA00023128"/>
    </source>
</evidence>
<name>A0A0J9XE01_GEOCN</name>
<evidence type="ECO:0000313" key="9">
    <source>
        <dbReference type="EMBL" id="CDO55519.1"/>
    </source>
</evidence>
<evidence type="ECO:0000256" key="6">
    <source>
        <dbReference type="ARBA" id="ARBA00022946"/>
    </source>
</evidence>
<dbReference type="Gene3D" id="1.25.40.10">
    <property type="entry name" value="Tetratricopeptide repeat domain"/>
    <property type="match status" value="1"/>
</dbReference>
<proteinExistence type="inferred from homology"/>
<dbReference type="AlphaFoldDB" id="A0A0J9XE01"/>
<evidence type="ECO:0000256" key="2">
    <source>
        <dbReference type="ARBA" id="ARBA00004173"/>
    </source>
</evidence>
<comment type="similarity">
    <text evidence="3">Belongs to the AEP2 family.</text>
</comment>
<keyword evidence="7" id="KW-0496">Mitochondrion</keyword>
<feature type="compositionally biased region" description="Polar residues" evidence="8">
    <location>
        <begin position="514"/>
        <end position="524"/>
    </location>
</feature>
<comment type="subcellular location">
    <subcellularLocation>
        <location evidence="2">Mitochondrion</location>
    </subcellularLocation>
</comment>
<comment type="subunit">
    <text evidence="4">Binds to the 5'UTR of the OLI1 mRNA.</text>
</comment>
<reference evidence="9" key="1">
    <citation type="submission" date="2014-03" db="EMBL/GenBank/DDBJ databases">
        <authorList>
            <person name="Casaregola S."/>
        </authorList>
    </citation>
    <scope>NUCLEOTIDE SEQUENCE [LARGE SCALE GENOMIC DNA]</scope>
    <source>
        <strain evidence="9">CLIB 918</strain>
    </source>
</reference>
<dbReference type="Pfam" id="PF12921">
    <property type="entry name" value="ATP13"/>
    <property type="match status" value="1"/>
</dbReference>
<gene>
    <name evidence="9" type="ORF">BN980_GECA11s02452g</name>
</gene>
<evidence type="ECO:0000256" key="3">
    <source>
        <dbReference type="ARBA" id="ARBA00009790"/>
    </source>
</evidence>
<dbReference type="InterPro" id="IPR011990">
    <property type="entry name" value="TPR-like_helical_dom_sf"/>
</dbReference>
<protein>
    <recommendedName>
        <fullName evidence="5">ATPase expression protein 2, mitochondrial</fullName>
    </recommendedName>
</protein>
<evidence type="ECO:0000256" key="5">
    <source>
        <dbReference type="ARBA" id="ARBA00019258"/>
    </source>
</evidence>
<comment type="caution">
    <text evidence="9">The sequence shown here is derived from an EMBL/GenBank/DDBJ whole genome shotgun (WGS) entry which is preliminary data.</text>
</comment>
<evidence type="ECO:0000313" key="10">
    <source>
        <dbReference type="Proteomes" id="UP000242525"/>
    </source>
</evidence>
<accession>A0A0J9XE01</accession>
<evidence type="ECO:0000256" key="4">
    <source>
        <dbReference type="ARBA" id="ARBA00011657"/>
    </source>
</evidence>
<dbReference type="OrthoDB" id="4087787at2759"/>
<sequence length="524" mass="58511">MSLNCSGRKVLSSRISTVSKLANSRAASQLRALSTNVEQSSLQQHSAWTSSASSTVESTSFGSKDLNIDPFFSNVLMSTPLAPKQSTLPISELTTLEHALENNSSETWTKFMLCFENEPETLANLSRANWSKLFVHVSKQGKDDVNWEHLQIVFTTMVKFGHQLTPTELSIFMNKASLAGFHNVVQEVWSHINQSNIPKSILLWNTYMALTCNANPERWHRKFNARSRLEKEPPITKDPVDIISEMIADGLSPNNKTYEQAIMSLGQSGDLDYASGIISSVWKIKFDNSPLENDEDSPGRVLVGSPFYPKVSTLAAVINAYGVQDQLVEGLKVMQNIKTTYDINISKENSLELWEAILKWALLTKEPTGSTPAVAFDAVWQSITTGYKLKPTTRMYKYKQRFELSKHNFKGILDLVPVFLKRNNAKAAGSALFDATTSMARHGQAENAISLIQSYVDRYPQLESRAYQAFKYINKSPQVKKFTEQRARLATPAPAKTSKSKASRWSAIKEKSESSSGLFNPVTV</sequence>
<keyword evidence="6" id="KW-0809">Transit peptide</keyword>
<organism evidence="9 10">
    <name type="scientific">Geotrichum candidum</name>
    <name type="common">Oospora lactis</name>
    <name type="synonym">Dipodascus geotrichum</name>
    <dbReference type="NCBI Taxonomy" id="1173061"/>
    <lineage>
        <taxon>Eukaryota</taxon>
        <taxon>Fungi</taxon>
        <taxon>Dikarya</taxon>
        <taxon>Ascomycota</taxon>
        <taxon>Saccharomycotina</taxon>
        <taxon>Dipodascomycetes</taxon>
        <taxon>Dipodascales</taxon>
        <taxon>Dipodascaceae</taxon>
        <taxon>Geotrichum</taxon>
    </lineage>
</organism>
<keyword evidence="10" id="KW-1185">Reference proteome</keyword>